<dbReference type="Proteomes" id="UP000316330">
    <property type="component" value="Unassembled WGS sequence"/>
</dbReference>
<keyword evidence="2" id="KW-1185">Reference proteome</keyword>
<name>A0A559JXD6_9BACL</name>
<dbReference type="EMBL" id="VNJJ01000001">
    <property type="protein sequence ID" value="TVY04470.1"/>
    <property type="molecule type" value="Genomic_DNA"/>
</dbReference>
<organism evidence="1 2">
    <name type="scientific">Cohnella terricola</name>
    <dbReference type="NCBI Taxonomy" id="1289167"/>
    <lineage>
        <taxon>Bacteria</taxon>
        <taxon>Bacillati</taxon>
        <taxon>Bacillota</taxon>
        <taxon>Bacilli</taxon>
        <taxon>Bacillales</taxon>
        <taxon>Paenibacillaceae</taxon>
        <taxon>Cohnella</taxon>
    </lineage>
</organism>
<gene>
    <name evidence="1" type="ORF">FPZ45_02500</name>
</gene>
<dbReference type="RefSeq" id="WP_144698020.1">
    <property type="nucleotide sequence ID" value="NZ_VNJJ01000001.1"/>
</dbReference>
<accession>A0A559JXD6</accession>
<reference evidence="1 2" key="1">
    <citation type="submission" date="2019-07" db="EMBL/GenBank/DDBJ databases">
        <authorList>
            <person name="Kim J."/>
        </authorList>
    </citation>
    <scope>NUCLEOTIDE SEQUENCE [LARGE SCALE GENOMIC DNA]</scope>
    <source>
        <strain evidence="1 2">G13</strain>
    </source>
</reference>
<proteinExistence type="predicted"/>
<evidence type="ECO:0000313" key="1">
    <source>
        <dbReference type="EMBL" id="TVY04470.1"/>
    </source>
</evidence>
<comment type="caution">
    <text evidence="1">The sequence shown here is derived from an EMBL/GenBank/DDBJ whole genome shotgun (WGS) entry which is preliminary data.</text>
</comment>
<dbReference type="OrthoDB" id="2884116at2"/>
<evidence type="ECO:0000313" key="2">
    <source>
        <dbReference type="Proteomes" id="UP000316330"/>
    </source>
</evidence>
<protein>
    <submittedName>
        <fullName evidence="1">Uncharacterized protein</fullName>
    </submittedName>
</protein>
<dbReference type="AlphaFoldDB" id="A0A559JXD6"/>
<sequence>MSWDVIYDKEKPCPCGVGTYREVYEMDDWNRTRENVTMSCLDCREKYVKKWFYKPDGEEYWRWVLKEVK</sequence>